<keyword evidence="1" id="KW-0732">Signal</keyword>
<dbReference type="Pfam" id="PF03544">
    <property type="entry name" value="TonB_C"/>
    <property type="match status" value="1"/>
</dbReference>
<reference evidence="3 4" key="1">
    <citation type="submission" date="2024-06" db="EMBL/GenBank/DDBJ databases">
        <title>Sorghum-associated microbial communities from plants grown in Nebraska, USA.</title>
        <authorList>
            <person name="Schachtman D."/>
        </authorList>
    </citation>
    <scope>NUCLEOTIDE SEQUENCE [LARGE SCALE GENOMIC DNA]</scope>
    <source>
        <strain evidence="3 4">2814</strain>
    </source>
</reference>
<dbReference type="InterPro" id="IPR037682">
    <property type="entry name" value="TonB_C"/>
</dbReference>
<evidence type="ECO:0000313" key="3">
    <source>
        <dbReference type="EMBL" id="MET4684056.1"/>
    </source>
</evidence>
<protein>
    <recommendedName>
        <fullName evidence="2">TonB C-terminal domain-containing protein</fullName>
    </recommendedName>
</protein>
<dbReference type="PROSITE" id="PS52015">
    <property type="entry name" value="TONB_CTD"/>
    <property type="match status" value="1"/>
</dbReference>
<evidence type="ECO:0000313" key="4">
    <source>
        <dbReference type="Proteomes" id="UP001549313"/>
    </source>
</evidence>
<proteinExistence type="predicted"/>
<feature type="signal peptide" evidence="1">
    <location>
        <begin position="1"/>
        <end position="31"/>
    </location>
</feature>
<gene>
    <name evidence="3" type="ORF">ABIE19_001986</name>
</gene>
<evidence type="ECO:0000256" key="1">
    <source>
        <dbReference type="SAM" id="SignalP"/>
    </source>
</evidence>
<dbReference type="Proteomes" id="UP001549313">
    <property type="component" value="Unassembled WGS sequence"/>
</dbReference>
<keyword evidence="4" id="KW-1185">Reference proteome</keyword>
<feature type="chain" id="PRO_5046278161" description="TonB C-terminal domain-containing protein" evidence="1">
    <location>
        <begin position="32"/>
        <end position="219"/>
    </location>
</feature>
<evidence type="ECO:0000259" key="2">
    <source>
        <dbReference type="PROSITE" id="PS52015"/>
    </source>
</evidence>
<name>A0ABV2RBV1_9CAUL</name>
<feature type="domain" description="TonB C-terminal" evidence="2">
    <location>
        <begin position="45"/>
        <end position="142"/>
    </location>
</feature>
<comment type="caution">
    <text evidence="3">The sequence shown here is derived from an EMBL/GenBank/DDBJ whole genome shotgun (WGS) entry which is preliminary data.</text>
</comment>
<dbReference type="Gene3D" id="3.30.1150.10">
    <property type="match status" value="1"/>
</dbReference>
<organism evidence="3 4">
    <name type="scientific">Brevundimonas faecalis</name>
    <dbReference type="NCBI Taxonomy" id="947378"/>
    <lineage>
        <taxon>Bacteria</taxon>
        <taxon>Pseudomonadati</taxon>
        <taxon>Pseudomonadota</taxon>
        <taxon>Alphaproteobacteria</taxon>
        <taxon>Caulobacterales</taxon>
        <taxon>Caulobacteraceae</taxon>
        <taxon>Brevundimonas</taxon>
    </lineage>
</organism>
<dbReference type="EMBL" id="JBEPTF010000002">
    <property type="protein sequence ID" value="MET4684056.1"/>
    <property type="molecule type" value="Genomic_DNA"/>
</dbReference>
<accession>A0ABV2RBV1</accession>
<dbReference type="SUPFAM" id="SSF74653">
    <property type="entry name" value="TolA/TonB C-terminal domain"/>
    <property type="match status" value="1"/>
</dbReference>
<sequence length="219" mass="23605">MPDARRGGLGRRSVTSIGAALLILFQTSTSAAPPPIEPPPTQRLDVSPRFLSQPNIQDLFPARALKEAVSGVARIQCVSTREGGTRDCRVIEETPLGWGFGQAGLDGMARSRLQPGQVDGQPVDSRVVQPFTFIAVGEVELDCAVDPDQNVSDCRIAKEVPSGRCLGARALRQAKTESPDRWDLARARNGRFAWRMDVHAPLADSPERTGQPGCMQPPG</sequence>